<gene>
    <name evidence="1" type="ORF">SAMN04488108_0417</name>
</gene>
<reference evidence="2" key="1">
    <citation type="submission" date="2016-12" db="EMBL/GenBank/DDBJ databases">
        <authorList>
            <person name="Varghese N."/>
            <person name="Submissions S."/>
        </authorList>
    </citation>
    <scope>NUCLEOTIDE SEQUENCE [LARGE SCALE GENOMIC DNA]</scope>
    <source>
        <strain evidence="2">DSM 25035</strain>
    </source>
</reference>
<organism evidence="1 2">
    <name type="scientific">Algoriphagus zhangzhouensis</name>
    <dbReference type="NCBI Taxonomy" id="1073327"/>
    <lineage>
        <taxon>Bacteria</taxon>
        <taxon>Pseudomonadati</taxon>
        <taxon>Bacteroidota</taxon>
        <taxon>Cytophagia</taxon>
        <taxon>Cytophagales</taxon>
        <taxon>Cyclobacteriaceae</taxon>
        <taxon>Algoriphagus</taxon>
    </lineage>
</organism>
<evidence type="ECO:0000313" key="2">
    <source>
        <dbReference type="Proteomes" id="UP000184609"/>
    </source>
</evidence>
<dbReference type="STRING" id="1073327.SAMN04488108_0417"/>
<name>A0A1M7Z4J4_9BACT</name>
<evidence type="ECO:0000313" key="1">
    <source>
        <dbReference type="EMBL" id="SHO59868.1"/>
    </source>
</evidence>
<dbReference type="Proteomes" id="UP000184609">
    <property type="component" value="Unassembled WGS sequence"/>
</dbReference>
<proteinExistence type="predicted"/>
<protein>
    <submittedName>
        <fullName evidence="1">Uncharacterized protein</fullName>
    </submittedName>
</protein>
<keyword evidence="2" id="KW-1185">Reference proteome</keyword>
<dbReference type="EMBL" id="FRXN01000001">
    <property type="protein sequence ID" value="SHO59868.1"/>
    <property type="molecule type" value="Genomic_DNA"/>
</dbReference>
<sequence>MTFSLIITKIQEGFFSKMYKKLSISVLSLSWIFGLIALLSFNPVNGHGLDQVETSVHESLTTAISNPLAFVLDAELEIPKFKIDWNTFGKLNSNWSFQPIEHVLGSVWNQIPPKSHALFDVKITFIQFFYTW</sequence>
<dbReference type="AlphaFoldDB" id="A0A1M7Z4J4"/>
<accession>A0A1M7Z4J4</accession>